<dbReference type="InterPro" id="IPR036390">
    <property type="entry name" value="WH_DNA-bd_sf"/>
</dbReference>
<dbReference type="InterPro" id="IPR000847">
    <property type="entry name" value="LysR_HTH_N"/>
</dbReference>
<dbReference type="Gene3D" id="3.40.190.290">
    <property type="match status" value="1"/>
</dbReference>
<dbReference type="RefSeq" id="WP_304178940.1">
    <property type="nucleotide sequence ID" value="NZ_DRGM01000026.1"/>
</dbReference>
<dbReference type="Pfam" id="PF00126">
    <property type="entry name" value="HTH_1"/>
    <property type="match status" value="1"/>
</dbReference>
<evidence type="ECO:0000256" key="1">
    <source>
        <dbReference type="ARBA" id="ARBA00009437"/>
    </source>
</evidence>
<dbReference type="InterPro" id="IPR058163">
    <property type="entry name" value="LysR-type_TF_proteobact-type"/>
</dbReference>
<feature type="domain" description="HTH lysR-type" evidence="5">
    <location>
        <begin position="1"/>
        <end position="59"/>
    </location>
</feature>
<comment type="similarity">
    <text evidence="1">Belongs to the LysR transcriptional regulatory family.</text>
</comment>
<dbReference type="CDD" id="cd08471">
    <property type="entry name" value="PBP2_CrgA_like_2"/>
    <property type="match status" value="1"/>
</dbReference>
<dbReference type="EMBL" id="DRGM01000026">
    <property type="protein sequence ID" value="HEA15253.1"/>
    <property type="molecule type" value="Genomic_DNA"/>
</dbReference>
<keyword evidence="3" id="KW-0238">DNA-binding</keyword>
<dbReference type="InterPro" id="IPR005119">
    <property type="entry name" value="LysR_subst-bd"/>
</dbReference>
<dbReference type="SUPFAM" id="SSF53850">
    <property type="entry name" value="Periplasmic binding protein-like II"/>
    <property type="match status" value="1"/>
</dbReference>
<dbReference type="Gene3D" id="1.10.10.10">
    <property type="entry name" value="Winged helix-like DNA-binding domain superfamily/Winged helix DNA-binding domain"/>
    <property type="match status" value="1"/>
</dbReference>
<evidence type="ECO:0000256" key="2">
    <source>
        <dbReference type="ARBA" id="ARBA00023015"/>
    </source>
</evidence>
<dbReference type="GO" id="GO:0003700">
    <property type="term" value="F:DNA-binding transcription factor activity"/>
    <property type="evidence" value="ECO:0007669"/>
    <property type="project" value="InterPro"/>
</dbReference>
<proteinExistence type="inferred from homology"/>
<dbReference type="Pfam" id="PF03466">
    <property type="entry name" value="LysR_substrate"/>
    <property type="match status" value="1"/>
</dbReference>
<name>A0A7V1CVU4_9GAMM</name>
<dbReference type="FunFam" id="1.10.10.10:FF:000001">
    <property type="entry name" value="LysR family transcriptional regulator"/>
    <property type="match status" value="1"/>
</dbReference>
<keyword evidence="4" id="KW-0804">Transcription</keyword>
<dbReference type="PROSITE" id="PS50931">
    <property type="entry name" value="HTH_LYSR"/>
    <property type="match status" value="1"/>
</dbReference>
<sequence length="303" mass="33270">MDKLQAMSMLIKVVEVGSFSAASKELSVPLPTLSRKISELENQLGVRLLHRTTRKLSLTDFGANYIRACKAIIEQVEEAEQGVKGEYSEPKGELVITAPVMFGRLYVLPIVTEFLSLYSSINVQLILSDGNINLFDNDVDMAVRIGALPNSSMIATQVGKIRVVTCASPSILAAHKTLKTPADLTHYPCISLNTAMTTPPWSYLVPDSKIAFNVNISSRLTITDSKSAVTAAINSVGVTQQLHYQVKDALDKGALEVILAEFEPAKVPVHLLHKSRKYMPQKMKSFLDFASPRLKNKIDELAL</sequence>
<dbReference type="AlphaFoldDB" id="A0A7V1CVU4"/>
<evidence type="ECO:0000256" key="3">
    <source>
        <dbReference type="ARBA" id="ARBA00023125"/>
    </source>
</evidence>
<dbReference type="InterPro" id="IPR036388">
    <property type="entry name" value="WH-like_DNA-bd_sf"/>
</dbReference>
<accession>A0A7V1CVU4</accession>
<dbReference type="Proteomes" id="UP000886188">
    <property type="component" value="Unassembled WGS sequence"/>
</dbReference>
<keyword evidence="2" id="KW-0805">Transcription regulation</keyword>
<gene>
    <name evidence="6" type="ORF">ENH88_02115</name>
</gene>
<dbReference type="GO" id="GO:0043565">
    <property type="term" value="F:sequence-specific DNA binding"/>
    <property type="evidence" value="ECO:0007669"/>
    <property type="project" value="TreeGrafter"/>
</dbReference>
<dbReference type="PANTHER" id="PTHR30537">
    <property type="entry name" value="HTH-TYPE TRANSCRIPTIONAL REGULATOR"/>
    <property type="match status" value="1"/>
</dbReference>
<dbReference type="SUPFAM" id="SSF46785">
    <property type="entry name" value="Winged helix' DNA-binding domain"/>
    <property type="match status" value="1"/>
</dbReference>
<organism evidence="6">
    <name type="scientific">Pseudoalteromonas prydzensis</name>
    <dbReference type="NCBI Taxonomy" id="182141"/>
    <lineage>
        <taxon>Bacteria</taxon>
        <taxon>Pseudomonadati</taxon>
        <taxon>Pseudomonadota</taxon>
        <taxon>Gammaproteobacteria</taxon>
        <taxon>Alteromonadales</taxon>
        <taxon>Pseudoalteromonadaceae</taxon>
        <taxon>Pseudoalteromonas</taxon>
    </lineage>
</organism>
<protein>
    <submittedName>
        <fullName evidence="6">LysR family transcriptional regulator</fullName>
    </submittedName>
</protein>
<evidence type="ECO:0000259" key="5">
    <source>
        <dbReference type="PROSITE" id="PS50931"/>
    </source>
</evidence>
<reference evidence="6" key="1">
    <citation type="journal article" date="2020" name="mSystems">
        <title>Genome- and Community-Level Interaction Insights into Carbon Utilization and Element Cycling Functions of Hydrothermarchaeota in Hydrothermal Sediment.</title>
        <authorList>
            <person name="Zhou Z."/>
            <person name="Liu Y."/>
            <person name="Xu W."/>
            <person name="Pan J."/>
            <person name="Luo Z.H."/>
            <person name="Li M."/>
        </authorList>
    </citation>
    <scope>NUCLEOTIDE SEQUENCE [LARGE SCALE GENOMIC DNA]</scope>
    <source>
        <strain evidence="6">HyVt-346</strain>
    </source>
</reference>
<comment type="caution">
    <text evidence="6">The sequence shown here is derived from an EMBL/GenBank/DDBJ whole genome shotgun (WGS) entry which is preliminary data.</text>
</comment>
<dbReference type="PANTHER" id="PTHR30537:SF5">
    <property type="entry name" value="HTH-TYPE TRANSCRIPTIONAL ACTIVATOR TTDR-RELATED"/>
    <property type="match status" value="1"/>
</dbReference>
<dbReference type="GO" id="GO:0006351">
    <property type="term" value="P:DNA-templated transcription"/>
    <property type="evidence" value="ECO:0007669"/>
    <property type="project" value="TreeGrafter"/>
</dbReference>
<evidence type="ECO:0000313" key="6">
    <source>
        <dbReference type="EMBL" id="HEA15253.1"/>
    </source>
</evidence>
<evidence type="ECO:0000256" key="4">
    <source>
        <dbReference type="ARBA" id="ARBA00023163"/>
    </source>
</evidence>